<keyword evidence="1" id="KW-1185">Reference proteome</keyword>
<protein>
    <submittedName>
        <fullName evidence="2">Uncharacterized protein isoform X1</fullName>
    </submittedName>
</protein>
<evidence type="ECO:0000313" key="2">
    <source>
        <dbReference type="RefSeq" id="XP_073804132.1"/>
    </source>
</evidence>
<organism evidence="1 2">
    <name type="scientific">Danio rerio</name>
    <name type="common">Zebrafish</name>
    <name type="synonym">Brachydanio rerio</name>
    <dbReference type="NCBI Taxonomy" id="7955"/>
    <lineage>
        <taxon>Eukaryota</taxon>
        <taxon>Metazoa</taxon>
        <taxon>Chordata</taxon>
        <taxon>Craniata</taxon>
        <taxon>Vertebrata</taxon>
        <taxon>Euteleostomi</taxon>
        <taxon>Actinopterygii</taxon>
        <taxon>Neopterygii</taxon>
        <taxon>Teleostei</taxon>
        <taxon>Ostariophysi</taxon>
        <taxon>Cypriniformes</taxon>
        <taxon>Danionidae</taxon>
        <taxon>Danioninae</taxon>
        <taxon>Danio</taxon>
    </lineage>
</organism>
<dbReference type="Proteomes" id="UP000000437">
    <property type="component" value="Chromosome 4"/>
</dbReference>
<evidence type="ECO:0000313" key="1">
    <source>
        <dbReference type="Proteomes" id="UP000000437"/>
    </source>
</evidence>
<reference evidence="2" key="1">
    <citation type="submission" date="2025-08" db="UniProtKB">
        <authorList>
            <consortium name="RefSeq"/>
        </authorList>
    </citation>
    <scope>IDENTIFICATION</scope>
    <source>
        <strain evidence="2">Tuebingen</strain>
        <tissue evidence="2">Fibroblasts and whole tissue</tissue>
    </source>
</reference>
<proteinExistence type="predicted"/>
<sequence>MKAVVLFLFTTRDIFPNEETTHNYGDSSWPWHSRELHEASLVTEIECSVKTSMSGKEKQLCEESSMAMIECGSKNVYIREGELHEESLVTGIKCCSKTSKSGKETELNEESLVTGIKCRAKTSKSGKETELCEESSMARIKCSAETSTSGKETVIQGVLEGRGVQPTASKHWGTSRLCSWATSLLHLHIISRTSHPETWILLPLLC</sequence>
<accession>A0AC58JCC4</accession>
<dbReference type="RefSeq" id="XP_073804132.1">
    <property type="nucleotide sequence ID" value="XM_073948031.1"/>
</dbReference>
<gene>
    <name evidence="2" type="primary">LOC141381701</name>
</gene>
<name>A0AC58JCC4_DANRE</name>